<evidence type="ECO:0000256" key="4">
    <source>
        <dbReference type="ARBA" id="ARBA00023203"/>
    </source>
</evidence>
<evidence type="ECO:0000256" key="5">
    <source>
        <dbReference type="ARBA" id="ARBA00023212"/>
    </source>
</evidence>
<keyword evidence="4 6" id="KW-0009">Actin-binding</keyword>
<evidence type="ECO:0000256" key="3">
    <source>
        <dbReference type="ARBA" id="ARBA00022490"/>
    </source>
</evidence>
<comment type="subunit">
    <text evidence="6">Component of the Arp2/3 complex.</text>
</comment>
<sequence length="204" mass="23508">MLPTCLRTVSVETGMDLKADIKFTVTGQLWRFDLAYHSQYNEGDYQSVGNMFLLPIKTKFRGNAPFADPNSEDIIDEALDLFRANCLFRNFEIKGNADRVLIYLILFISQCLGSINKLTPQGEALKTLNTLAVSNFAIPSDPAFPLNAMYQAPTDKFQIEQMKQYMQQLRQELVVRLVDRIYIDGHPSKWWMCFSKRKFMNLSL</sequence>
<dbReference type="GO" id="GO:0007163">
    <property type="term" value="P:establishment or maintenance of cell polarity"/>
    <property type="evidence" value="ECO:0007669"/>
    <property type="project" value="EnsemblFungi"/>
</dbReference>
<keyword evidence="5 6" id="KW-0206">Cytoskeleton</keyword>
<dbReference type="GO" id="GO:0051015">
    <property type="term" value="F:actin filament binding"/>
    <property type="evidence" value="ECO:0007669"/>
    <property type="project" value="EnsemblFungi"/>
</dbReference>
<comment type="similarity">
    <text evidence="2 6">Belongs to the ARPC3 family.</text>
</comment>
<dbReference type="SUPFAM" id="SSF69060">
    <property type="entry name" value="Arp2/3 complex 21 kDa subunit ARPC3"/>
    <property type="match status" value="1"/>
</dbReference>
<evidence type="ECO:0000313" key="8">
    <source>
        <dbReference type="Proteomes" id="UP000053815"/>
    </source>
</evidence>
<proteinExistence type="inferred from homology"/>
<evidence type="ECO:0000256" key="2">
    <source>
        <dbReference type="ARBA" id="ARBA00010856"/>
    </source>
</evidence>
<dbReference type="PANTHER" id="PTHR12391">
    <property type="entry name" value="ARP2/3 COMPLEX 21 KD SUBUNIT"/>
    <property type="match status" value="1"/>
</dbReference>
<dbReference type="GO" id="GO:0005739">
    <property type="term" value="C:mitochondrion"/>
    <property type="evidence" value="ECO:0007669"/>
    <property type="project" value="EnsemblFungi"/>
</dbReference>
<dbReference type="EMBL" id="DF836543">
    <property type="protein sequence ID" value="GAN09256.1"/>
    <property type="molecule type" value="Genomic_DNA"/>
</dbReference>
<evidence type="ECO:0000256" key="6">
    <source>
        <dbReference type="PIRNR" id="PIRNR016315"/>
    </source>
</evidence>
<dbReference type="Pfam" id="PF04062">
    <property type="entry name" value="P21-Arc"/>
    <property type="match status" value="1"/>
</dbReference>
<dbReference type="OrthoDB" id="200404at2759"/>
<evidence type="ECO:0000313" key="7">
    <source>
        <dbReference type="EMBL" id="GAN09256.1"/>
    </source>
</evidence>
<protein>
    <recommendedName>
        <fullName evidence="6">Actin-related protein 2/3 complex subunit 3</fullName>
    </recommendedName>
</protein>
<comment type="function">
    <text evidence="6">Functions as component of the Arp2/3 complex which is involved in regulation of actin polymerization and together with an activating nucleation-promoting factor (NPF) mediates the formation of branched actin networks.</text>
</comment>
<dbReference type="PIRSF" id="PIRSF016315">
    <property type="entry name" value="ARP2/3_P21-Arc"/>
    <property type="match status" value="1"/>
</dbReference>
<dbReference type="GO" id="GO:0030833">
    <property type="term" value="P:regulation of actin filament polymerization"/>
    <property type="evidence" value="ECO:0007669"/>
    <property type="project" value="InterPro"/>
</dbReference>
<dbReference type="GO" id="GO:0034314">
    <property type="term" value="P:Arp2/3 complex-mediated actin nucleation"/>
    <property type="evidence" value="ECO:0007669"/>
    <property type="project" value="UniProtKB-UniRule"/>
</dbReference>
<evidence type="ECO:0000256" key="1">
    <source>
        <dbReference type="ARBA" id="ARBA00004245"/>
    </source>
</evidence>
<organism evidence="7">
    <name type="scientific">Mucor ambiguus</name>
    <dbReference type="NCBI Taxonomy" id="91626"/>
    <lineage>
        <taxon>Eukaryota</taxon>
        <taxon>Fungi</taxon>
        <taxon>Fungi incertae sedis</taxon>
        <taxon>Mucoromycota</taxon>
        <taxon>Mucoromycotina</taxon>
        <taxon>Mucoromycetes</taxon>
        <taxon>Mucorales</taxon>
        <taxon>Mucorineae</taxon>
        <taxon>Mucoraceae</taxon>
        <taxon>Mucor</taxon>
    </lineage>
</organism>
<accession>A0A0C9MF28</accession>
<dbReference type="GO" id="GO:0006897">
    <property type="term" value="P:endocytosis"/>
    <property type="evidence" value="ECO:0007669"/>
    <property type="project" value="EnsemblFungi"/>
</dbReference>
<comment type="subcellular location">
    <subcellularLocation>
        <location evidence="1 6">Cytoplasm</location>
        <location evidence="1 6">Cytoskeleton</location>
    </subcellularLocation>
</comment>
<dbReference type="GO" id="GO:0044396">
    <property type="term" value="P:actin cortical patch organization"/>
    <property type="evidence" value="ECO:0007669"/>
    <property type="project" value="EnsemblFungi"/>
</dbReference>
<dbReference type="GO" id="GO:0030479">
    <property type="term" value="C:actin cortical patch"/>
    <property type="evidence" value="ECO:0007669"/>
    <property type="project" value="EnsemblFungi"/>
</dbReference>
<dbReference type="InterPro" id="IPR007204">
    <property type="entry name" value="ARPC3"/>
</dbReference>
<keyword evidence="8" id="KW-1185">Reference proteome</keyword>
<dbReference type="STRING" id="91626.A0A0C9MF28"/>
<dbReference type="GO" id="GO:0051654">
    <property type="term" value="P:establishment of mitochondrion localization"/>
    <property type="evidence" value="ECO:0007669"/>
    <property type="project" value="EnsemblFungi"/>
</dbReference>
<dbReference type="GO" id="GO:0005885">
    <property type="term" value="C:Arp2/3 protein complex"/>
    <property type="evidence" value="ECO:0007669"/>
    <property type="project" value="UniProtKB-UniRule"/>
</dbReference>
<reference evidence="7" key="1">
    <citation type="submission" date="2014-09" db="EMBL/GenBank/DDBJ databases">
        <title>Draft genome sequence of an oleaginous Mucoromycotina fungus Mucor ambiguus NBRC6742.</title>
        <authorList>
            <person name="Takeda I."/>
            <person name="Yamane N."/>
            <person name="Morita T."/>
            <person name="Tamano K."/>
            <person name="Machida M."/>
            <person name="Baker S."/>
            <person name="Koike H."/>
        </authorList>
    </citation>
    <scope>NUCLEOTIDE SEQUENCE</scope>
    <source>
        <strain evidence="7">NBRC 6742</strain>
    </source>
</reference>
<gene>
    <name evidence="7" type="ORF">MAM1_0254c08781</name>
</gene>
<dbReference type="Gene3D" id="1.10.1760.10">
    <property type="entry name" value="Actin-related protein 2/3 complex subunit 3"/>
    <property type="match status" value="1"/>
</dbReference>
<dbReference type="InterPro" id="IPR036753">
    <property type="entry name" value="ARPC3_sf"/>
</dbReference>
<dbReference type="AlphaFoldDB" id="A0A0C9MF28"/>
<name>A0A0C9MF28_9FUNG</name>
<keyword evidence="3 6" id="KW-0963">Cytoplasm</keyword>
<dbReference type="Proteomes" id="UP000053815">
    <property type="component" value="Unassembled WGS sequence"/>
</dbReference>